<dbReference type="HAMAP" id="MF_00309">
    <property type="entry name" value="ATP_synth_A_arch"/>
    <property type="match status" value="1"/>
</dbReference>
<dbReference type="GO" id="GO:0046961">
    <property type="term" value="F:proton-transporting ATPase activity, rotational mechanism"/>
    <property type="evidence" value="ECO:0007669"/>
    <property type="project" value="InterPro"/>
</dbReference>
<dbReference type="InterPro" id="IPR022878">
    <property type="entry name" value="V-ATPase_asu"/>
</dbReference>
<dbReference type="AlphaFoldDB" id="A0A5B8J3A2"/>
<proteinExistence type="inferred from homology"/>
<dbReference type="NCBIfam" id="NF003220">
    <property type="entry name" value="PRK04192.1"/>
    <property type="match status" value="1"/>
</dbReference>
<dbReference type="Gene3D" id="3.40.50.300">
    <property type="entry name" value="P-loop containing nucleotide triphosphate hydrolases"/>
    <property type="match status" value="1"/>
</dbReference>
<comment type="similarity">
    <text evidence="1 8">Belongs to the ATPase alpha/beta chains family.</text>
</comment>
<dbReference type="Pfam" id="PF00006">
    <property type="entry name" value="ATP-synt_ab"/>
    <property type="match status" value="1"/>
</dbReference>
<dbReference type="PANTHER" id="PTHR43607:SF1">
    <property type="entry name" value="H(+)-TRANSPORTING TWO-SECTOR ATPASE"/>
    <property type="match status" value="1"/>
</dbReference>
<keyword evidence="13" id="KW-0614">Plasmid</keyword>
<evidence type="ECO:0000256" key="6">
    <source>
        <dbReference type="ARBA" id="ARBA00023065"/>
    </source>
</evidence>
<name>A0A5B8J3A2_9RHOB</name>
<dbReference type="Gene3D" id="2.40.50.100">
    <property type="match status" value="1"/>
</dbReference>
<keyword evidence="5 8" id="KW-1278">Translocase</keyword>
<evidence type="ECO:0000256" key="5">
    <source>
        <dbReference type="ARBA" id="ARBA00022967"/>
    </source>
</evidence>
<keyword evidence="14" id="KW-1185">Reference proteome</keyword>
<evidence type="ECO:0000259" key="10">
    <source>
        <dbReference type="Pfam" id="PF02874"/>
    </source>
</evidence>
<comment type="function">
    <text evidence="7 8">Produces ATP from ADP in the presence of a proton gradient across the membrane. The V-type alpha chain is a catalytic subunit.</text>
</comment>
<reference evidence="13 14" key="1">
    <citation type="submission" date="2019-07" db="EMBL/GenBank/DDBJ databases">
        <title>Litoreibacter alkalisoli sp. nov., isolated from saline-alkaline soil.</title>
        <authorList>
            <person name="Wang S."/>
            <person name="Xu L."/>
            <person name="Xing Y.-T."/>
            <person name="Sun J.-Q."/>
        </authorList>
    </citation>
    <scope>NUCLEOTIDE SEQUENCE [LARGE SCALE GENOMIC DNA]</scope>
    <source>
        <strain evidence="13 14">LN3S51</strain>
        <plasmid evidence="13 14">unnamed3</plasmid>
    </source>
</reference>
<accession>A0A5B8J3A2</accession>
<dbReference type="PROSITE" id="PS00152">
    <property type="entry name" value="ATPASE_ALPHA_BETA"/>
    <property type="match status" value="1"/>
</dbReference>
<evidence type="ECO:0000259" key="11">
    <source>
        <dbReference type="Pfam" id="PF16886"/>
    </source>
</evidence>
<dbReference type="Pfam" id="PF16886">
    <property type="entry name" value="ATP-synt_ab_Xtn"/>
    <property type="match status" value="1"/>
</dbReference>
<gene>
    <name evidence="8" type="primary">atpA</name>
    <name evidence="13" type="ORF">FPZ52_15985</name>
</gene>
<keyword evidence="2 8" id="KW-0813">Transport</keyword>
<dbReference type="GO" id="GO:0042777">
    <property type="term" value="P:proton motive force-driven plasma membrane ATP synthesis"/>
    <property type="evidence" value="ECO:0007669"/>
    <property type="project" value="UniProtKB-UniRule"/>
</dbReference>
<keyword evidence="8" id="KW-0375">Hydrogen ion transport</keyword>
<evidence type="ECO:0000256" key="1">
    <source>
        <dbReference type="ARBA" id="ARBA00008936"/>
    </source>
</evidence>
<sequence>MTGDSPSNGPTARISAVQEDIVRLRLTDPETQAMVKNEVVYVRPARNPDERLKAEVLRISGDQADAQVYESTGGIELGDGVEQSGRLLSVSLGPGLLGQVYDGLQNPLEPLAVAHGTFLPRGIELPGLDSTAKWAFSPSRRIGEKVTGGDTLGTVPEGVIQHKIMVPFDIDEEVELTWLRGGSVTVEDPVARLRDAAGVERTVTLRQDWPVRLSLPRRLIESKRSERLYPDTPMITSQRLIDTFFPIAQGGTACIPGPFGAGKTVLQNLISRHADVDVVIVVACGERAGEVVETITEFPRLRDPRTGGSLMDRTVIICNTSSMPVASREASIYTGLTIGEYYRQMGLRTLLIADSTSRWAQAMRETSGRLEEIPGEEGFPAYLDSSIKGVYERAGLIRTNDGSTGALTMIGTVSPAGGNFEEPVTQSTLSAVKCFLGLSADRAYKRFYPAVDPLLSWSRYREQLAPWFAEQMGPDWGARVQAMETLLSRGEDIAQMMQVTGEDGVTLDDFVTYQAALFLDMVFLQQDAFDEVDSSVPLARQKAQFDGVHAAVTRSYAFADKAAVRDYFTRLTGLYKNLNYAAQGSQDEERLLDEIAALDRTVPIFAHGADSEAAAP</sequence>
<feature type="domain" description="ATPsynthase alpha/beta subunit barrel-sandwich" evidence="11">
    <location>
        <begin position="126"/>
        <end position="212"/>
    </location>
</feature>
<dbReference type="InterPro" id="IPR024034">
    <property type="entry name" value="ATPase_F1/V1_b/a_C"/>
</dbReference>
<dbReference type="InterPro" id="IPR000194">
    <property type="entry name" value="ATPase_F1/V1/A1_a/bsu_nucl-bd"/>
</dbReference>
<dbReference type="GO" id="GO:0005524">
    <property type="term" value="F:ATP binding"/>
    <property type="evidence" value="ECO:0007669"/>
    <property type="project" value="UniProtKB-UniRule"/>
</dbReference>
<feature type="binding site" evidence="8">
    <location>
        <begin position="257"/>
        <end position="264"/>
    </location>
    <ligand>
        <name>ATP</name>
        <dbReference type="ChEBI" id="CHEBI:30616"/>
    </ligand>
</feature>
<dbReference type="OrthoDB" id="9801639at2"/>
<dbReference type="Gene3D" id="1.10.1140.10">
    <property type="entry name" value="Bovine Mitochondrial F1-atpase, Atp Synthase Beta Chain, Chain D, domain 3"/>
    <property type="match status" value="1"/>
</dbReference>
<dbReference type="InterPro" id="IPR027417">
    <property type="entry name" value="P-loop_NTPase"/>
</dbReference>
<dbReference type="EMBL" id="CP042264">
    <property type="protein sequence ID" value="QDY71198.1"/>
    <property type="molecule type" value="Genomic_DNA"/>
</dbReference>
<evidence type="ECO:0000256" key="8">
    <source>
        <dbReference type="HAMAP-Rule" id="MF_00309"/>
    </source>
</evidence>
<dbReference type="KEGG" id="lit:FPZ52_15985"/>
<dbReference type="Proteomes" id="UP000318483">
    <property type="component" value="Plasmid unnamed3"/>
</dbReference>
<evidence type="ECO:0000256" key="7">
    <source>
        <dbReference type="ARBA" id="ARBA00054855"/>
    </source>
</evidence>
<dbReference type="InterPro" id="IPR055190">
    <property type="entry name" value="ATP-synt_VA_C"/>
</dbReference>
<evidence type="ECO:0000256" key="3">
    <source>
        <dbReference type="ARBA" id="ARBA00022741"/>
    </source>
</evidence>
<dbReference type="InterPro" id="IPR031686">
    <property type="entry name" value="ATP-synth_a_Xtn"/>
</dbReference>
<dbReference type="Gene3D" id="2.30.30.650">
    <property type="match status" value="1"/>
</dbReference>
<feature type="domain" description="ATPase F1/V1/A1 complex alpha/beta subunit nucleotide-binding" evidence="9">
    <location>
        <begin position="238"/>
        <end position="458"/>
    </location>
</feature>
<dbReference type="SUPFAM" id="SSF52540">
    <property type="entry name" value="P-loop containing nucleoside triphosphate hydrolases"/>
    <property type="match status" value="1"/>
</dbReference>
<dbReference type="Pfam" id="PF22919">
    <property type="entry name" value="ATP-synt_VA_C"/>
    <property type="match status" value="1"/>
</dbReference>
<dbReference type="Pfam" id="PF02874">
    <property type="entry name" value="ATP-synt_ab_N"/>
    <property type="match status" value="1"/>
</dbReference>
<feature type="domain" description="ATP synthase A/B type C-terminal" evidence="12">
    <location>
        <begin position="467"/>
        <end position="541"/>
    </location>
</feature>
<dbReference type="PANTHER" id="PTHR43607">
    <property type="entry name" value="V-TYPE PROTON ATPASE CATALYTIC SUBUNIT A"/>
    <property type="match status" value="1"/>
</dbReference>
<comment type="catalytic activity">
    <reaction evidence="8">
        <text>ATP + H2O + 4 H(+)(in) = ADP + phosphate + 5 H(+)(out)</text>
        <dbReference type="Rhea" id="RHEA:57720"/>
        <dbReference type="ChEBI" id="CHEBI:15377"/>
        <dbReference type="ChEBI" id="CHEBI:15378"/>
        <dbReference type="ChEBI" id="CHEBI:30616"/>
        <dbReference type="ChEBI" id="CHEBI:43474"/>
        <dbReference type="ChEBI" id="CHEBI:456216"/>
        <dbReference type="EC" id="7.1.2.2"/>
    </reaction>
</comment>
<geneLocation type="plasmid" evidence="13 14">
    <name>unnamed3</name>
</geneLocation>
<keyword evidence="6 8" id="KW-0406">Ion transport</keyword>
<evidence type="ECO:0000256" key="2">
    <source>
        <dbReference type="ARBA" id="ARBA00022448"/>
    </source>
</evidence>
<evidence type="ECO:0000256" key="4">
    <source>
        <dbReference type="ARBA" id="ARBA00022840"/>
    </source>
</evidence>
<evidence type="ECO:0000313" key="13">
    <source>
        <dbReference type="EMBL" id="QDY71198.1"/>
    </source>
</evidence>
<dbReference type="RefSeq" id="WP_146366614.1">
    <property type="nucleotide sequence ID" value="NZ_CP042264.1"/>
</dbReference>
<dbReference type="EC" id="7.1.2.2" evidence="8"/>
<dbReference type="GO" id="GO:0046933">
    <property type="term" value="F:proton-transporting ATP synthase activity, rotational mechanism"/>
    <property type="evidence" value="ECO:0007669"/>
    <property type="project" value="UniProtKB-UniRule"/>
</dbReference>
<feature type="domain" description="ATPase F1/V1/A1 complex alpha/beta subunit N-terminal" evidence="10">
    <location>
        <begin position="48"/>
        <end position="85"/>
    </location>
</feature>
<dbReference type="CDD" id="cd01134">
    <property type="entry name" value="V_A-ATPase_A"/>
    <property type="match status" value="1"/>
</dbReference>
<dbReference type="InterPro" id="IPR004100">
    <property type="entry name" value="ATPase_F1/V1/A1_a/bsu_N"/>
</dbReference>
<dbReference type="InterPro" id="IPR020003">
    <property type="entry name" value="ATPase_a/bsu_AS"/>
</dbReference>
<keyword evidence="8" id="KW-0066">ATP synthesis</keyword>
<evidence type="ECO:0000259" key="12">
    <source>
        <dbReference type="Pfam" id="PF22919"/>
    </source>
</evidence>
<keyword evidence="4 8" id="KW-0067">ATP-binding</keyword>
<evidence type="ECO:0000259" key="9">
    <source>
        <dbReference type="Pfam" id="PF00006"/>
    </source>
</evidence>
<keyword evidence="3 8" id="KW-0547">Nucleotide-binding</keyword>
<protein>
    <recommendedName>
        <fullName evidence="8">V-type ATP synthase alpha chain</fullName>
        <ecNumber evidence="8">7.1.2.2</ecNumber>
    </recommendedName>
    <alternativeName>
        <fullName evidence="8">V-ATPase subunit A</fullName>
    </alternativeName>
</protein>
<evidence type="ECO:0000313" key="14">
    <source>
        <dbReference type="Proteomes" id="UP000318483"/>
    </source>
</evidence>
<organism evidence="13 14">
    <name type="scientific">Qingshengfaniella alkalisoli</name>
    <dbReference type="NCBI Taxonomy" id="2599296"/>
    <lineage>
        <taxon>Bacteria</taxon>
        <taxon>Pseudomonadati</taxon>
        <taxon>Pseudomonadota</taxon>
        <taxon>Alphaproteobacteria</taxon>
        <taxon>Rhodobacterales</taxon>
        <taxon>Paracoccaceae</taxon>
        <taxon>Qingshengfaniella</taxon>
    </lineage>
</organism>